<evidence type="ECO:0000256" key="8">
    <source>
        <dbReference type="RuleBase" id="RU362121"/>
    </source>
</evidence>
<gene>
    <name evidence="10" type="ORF">A1O3_02016</name>
</gene>
<accession>W9Y7Y7</accession>
<keyword evidence="3 8" id="KW-0812">Transmembrane</keyword>
<comment type="caution">
    <text evidence="10">The sequence shown here is derived from an EMBL/GenBank/DDBJ whole genome shotgun (WGS) entry which is preliminary data.</text>
</comment>
<keyword evidence="5 8" id="KW-0408">Iron</keyword>
<sequence>MKQFSLAEVARHAQRDDLYIIYQSQVYEVTNFLSEHPGGEDVILELAGKDATEAFDEVGHSEDAQNQLHELLIGSLDQQSSATLATKKKATTGTTKTTSVPFSPVTLGGLVIAAAAAVWVYTQKK</sequence>
<dbReference type="PROSITE" id="PS00191">
    <property type="entry name" value="CYTOCHROME_B5_1"/>
    <property type="match status" value="1"/>
</dbReference>
<dbReference type="PANTHER" id="PTHR19359">
    <property type="entry name" value="CYTOCHROME B5"/>
    <property type="match status" value="1"/>
</dbReference>
<keyword evidence="2 8" id="KW-0349">Heme</keyword>
<reference evidence="10 11" key="1">
    <citation type="submission" date="2013-03" db="EMBL/GenBank/DDBJ databases">
        <title>The Genome Sequence of Capronia epimyces CBS 606.96.</title>
        <authorList>
            <consortium name="The Broad Institute Genomics Platform"/>
            <person name="Cuomo C."/>
            <person name="de Hoog S."/>
            <person name="Gorbushina A."/>
            <person name="Walker B."/>
            <person name="Young S.K."/>
            <person name="Zeng Q."/>
            <person name="Gargeya S."/>
            <person name="Fitzgerald M."/>
            <person name="Haas B."/>
            <person name="Abouelleil A."/>
            <person name="Allen A.W."/>
            <person name="Alvarado L."/>
            <person name="Arachchi H.M."/>
            <person name="Berlin A.M."/>
            <person name="Chapman S.B."/>
            <person name="Gainer-Dewar J."/>
            <person name="Goldberg J."/>
            <person name="Griggs A."/>
            <person name="Gujja S."/>
            <person name="Hansen M."/>
            <person name="Howarth C."/>
            <person name="Imamovic A."/>
            <person name="Ireland A."/>
            <person name="Larimer J."/>
            <person name="McCowan C."/>
            <person name="Murphy C."/>
            <person name="Pearson M."/>
            <person name="Poon T.W."/>
            <person name="Priest M."/>
            <person name="Roberts A."/>
            <person name="Saif S."/>
            <person name="Shea T."/>
            <person name="Sisk P."/>
            <person name="Sykes S."/>
            <person name="Wortman J."/>
            <person name="Nusbaum C."/>
            <person name="Birren B."/>
        </authorList>
    </citation>
    <scope>NUCLEOTIDE SEQUENCE [LARGE SCALE GENOMIC DNA]</scope>
    <source>
        <strain evidence="10 11">CBS 606.96</strain>
    </source>
</reference>
<keyword evidence="4 8" id="KW-0479">Metal-binding</keyword>
<evidence type="ECO:0000256" key="2">
    <source>
        <dbReference type="ARBA" id="ARBA00022617"/>
    </source>
</evidence>
<evidence type="ECO:0000256" key="7">
    <source>
        <dbReference type="ARBA" id="ARBA00038168"/>
    </source>
</evidence>
<dbReference type="Gene3D" id="3.10.120.10">
    <property type="entry name" value="Cytochrome b5-like heme/steroid binding domain"/>
    <property type="match status" value="1"/>
</dbReference>
<feature type="domain" description="Cytochrome b5 heme-binding" evidence="9">
    <location>
        <begin position="1"/>
        <end position="77"/>
    </location>
</feature>
<evidence type="ECO:0000313" key="11">
    <source>
        <dbReference type="Proteomes" id="UP000019478"/>
    </source>
</evidence>
<comment type="similarity">
    <text evidence="7 8">Belongs to the cytochrome b5 family.</text>
</comment>
<dbReference type="InterPro" id="IPR018506">
    <property type="entry name" value="Cyt_B5_heme-BS"/>
</dbReference>
<evidence type="ECO:0000256" key="6">
    <source>
        <dbReference type="ARBA" id="ARBA00023136"/>
    </source>
</evidence>
<keyword evidence="6 8" id="KW-0472">Membrane</keyword>
<dbReference type="GeneID" id="19166149"/>
<dbReference type="OrthoDB" id="4105661at2759"/>
<dbReference type="Proteomes" id="UP000019478">
    <property type="component" value="Unassembled WGS sequence"/>
</dbReference>
<comment type="subcellular location">
    <subcellularLocation>
        <location evidence="1">Membrane</location>
    </subcellularLocation>
</comment>
<evidence type="ECO:0000256" key="4">
    <source>
        <dbReference type="ARBA" id="ARBA00022723"/>
    </source>
</evidence>
<dbReference type="HOGENOM" id="CLU_102602_3_2_1"/>
<dbReference type="InterPro" id="IPR050668">
    <property type="entry name" value="Cytochrome_b5"/>
</dbReference>
<dbReference type="SUPFAM" id="SSF55856">
    <property type="entry name" value="Cytochrome b5-like heme/steroid binding domain"/>
    <property type="match status" value="1"/>
</dbReference>
<dbReference type="InterPro" id="IPR036400">
    <property type="entry name" value="Cyt_B5-like_heme/steroid_sf"/>
</dbReference>
<name>W9Y7Y7_9EURO</name>
<dbReference type="PROSITE" id="PS50255">
    <property type="entry name" value="CYTOCHROME_B5_2"/>
    <property type="match status" value="1"/>
</dbReference>
<evidence type="ECO:0000256" key="3">
    <source>
        <dbReference type="ARBA" id="ARBA00022692"/>
    </source>
</evidence>
<dbReference type="STRING" id="1182542.W9Y7Y7"/>
<dbReference type="Pfam" id="PF00173">
    <property type="entry name" value="Cyt-b5"/>
    <property type="match status" value="1"/>
</dbReference>
<organism evidence="10 11">
    <name type="scientific">Capronia epimyces CBS 606.96</name>
    <dbReference type="NCBI Taxonomy" id="1182542"/>
    <lineage>
        <taxon>Eukaryota</taxon>
        <taxon>Fungi</taxon>
        <taxon>Dikarya</taxon>
        <taxon>Ascomycota</taxon>
        <taxon>Pezizomycotina</taxon>
        <taxon>Eurotiomycetes</taxon>
        <taxon>Chaetothyriomycetidae</taxon>
        <taxon>Chaetothyriales</taxon>
        <taxon>Herpotrichiellaceae</taxon>
        <taxon>Capronia</taxon>
    </lineage>
</organism>
<protein>
    <recommendedName>
        <fullName evidence="9">Cytochrome b5 heme-binding domain-containing protein</fullName>
    </recommendedName>
</protein>
<proteinExistence type="inferred from homology"/>
<dbReference type="AlphaFoldDB" id="W9Y7Y7"/>
<evidence type="ECO:0000259" key="9">
    <source>
        <dbReference type="PROSITE" id="PS50255"/>
    </source>
</evidence>
<dbReference type="FunFam" id="3.10.120.10:FF:000002">
    <property type="entry name" value="Cytochrome b5 type B"/>
    <property type="match status" value="1"/>
</dbReference>
<keyword evidence="11" id="KW-1185">Reference proteome</keyword>
<dbReference type="GO" id="GO:0046872">
    <property type="term" value="F:metal ion binding"/>
    <property type="evidence" value="ECO:0007669"/>
    <property type="project" value="UniProtKB-UniRule"/>
</dbReference>
<dbReference type="eggNOG" id="KOG0537">
    <property type="taxonomic scope" value="Eukaryota"/>
</dbReference>
<dbReference type="EMBL" id="AMGY01000002">
    <property type="protein sequence ID" value="EXJ88952.1"/>
    <property type="molecule type" value="Genomic_DNA"/>
</dbReference>
<evidence type="ECO:0000256" key="5">
    <source>
        <dbReference type="ARBA" id="ARBA00023004"/>
    </source>
</evidence>
<keyword evidence="8" id="KW-1133">Transmembrane helix</keyword>
<feature type="transmembrane region" description="Helical" evidence="8">
    <location>
        <begin position="102"/>
        <end position="122"/>
    </location>
</feature>
<dbReference type="RefSeq" id="XP_007730349.1">
    <property type="nucleotide sequence ID" value="XM_007732159.1"/>
</dbReference>
<dbReference type="PRINTS" id="PR00363">
    <property type="entry name" value="CYTOCHROMEB5"/>
</dbReference>
<dbReference type="GO" id="GO:0016020">
    <property type="term" value="C:membrane"/>
    <property type="evidence" value="ECO:0007669"/>
    <property type="project" value="UniProtKB-SubCell"/>
</dbReference>
<evidence type="ECO:0000256" key="1">
    <source>
        <dbReference type="ARBA" id="ARBA00004370"/>
    </source>
</evidence>
<evidence type="ECO:0000313" key="10">
    <source>
        <dbReference type="EMBL" id="EXJ88952.1"/>
    </source>
</evidence>
<dbReference type="InterPro" id="IPR001199">
    <property type="entry name" value="Cyt_B5-like_heme/steroid-bd"/>
</dbReference>
<dbReference type="SMART" id="SM01117">
    <property type="entry name" value="Cyt-b5"/>
    <property type="match status" value="1"/>
</dbReference>
<dbReference type="GO" id="GO:0020037">
    <property type="term" value="F:heme binding"/>
    <property type="evidence" value="ECO:0007669"/>
    <property type="project" value="UniProtKB-UniRule"/>
</dbReference>